<dbReference type="Pfam" id="PF00732">
    <property type="entry name" value="GMC_oxred_N"/>
    <property type="match status" value="1"/>
</dbReference>
<feature type="domain" description="Glucose-methanol-choline oxidoreductase N-terminal" evidence="8">
    <location>
        <begin position="262"/>
        <end position="276"/>
    </location>
</feature>
<comment type="caution">
    <text evidence="9">The sequence shown here is derived from an EMBL/GenBank/DDBJ whole genome shotgun (WGS) entry which is preliminary data.</text>
</comment>
<dbReference type="EC" id="1.1.99.1" evidence="9"/>
<dbReference type="Proteomes" id="UP001279642">
    <property type="component" value="Unassembled WGS sequence"/>
</dbReference>
<evidence type="ECO:0000256" key="1">
    <source>
        <dbReference type="ARBA" id="ARBA00001974"/>
    </source>
</evidence>
<evidence type="ECO:0000256" key="4">
    <source>
        <dbReference type="ARBA" id="ARBA00022827"/>
    </source>
</evidence>
<dbReference type="PROSITE" id="PS00624">
    <property type="entry name" value="GMC_OXRED_2"/>
    <property type="match status" value="1"/>
</dbReference>
<dbReference type="InterPro" id="IPR036188">
    <property type="entry name" value="FAD/NAD-bd_sf"/>
</dbReference>
<dbReference type="InterPro" id="IPR007867">
    <property type="entry name" value="GMC_OxRtase_C"/>
</dbReference>
<keyword evidence="4 5" id="KW-0274">FAD</keyword>
<dbReference type="PIRSF" id="PIRSF000137">
    <property type="entry name" value="Alcohol_oxidase"/>
    <property type="match status" value="1"/>
</dbReference>
<evidence type="ECO:0000256" key="3">
    <source>
        <dbReference type="ARBA" id="ARBA00022630"/>
    </source>
</evidence>
<dbReference type="Gene3D" id="3.30.560.10">
    <property type="entry name" value="Glucose Oxidase, domain 3"/>
    <property type="match status" value="1"/>
</dbReference>
<dbReference type="Gene3D" id="3.50.50.60">
    <property type="entry name" value="FAD/NAD(P)-binding domain"/>
    <property type="match status" value="1"/>
</dbReference>
<dbReference type="EMBL" id="JAXCLW010000001">
    <property type="protein sequence ID" value="MDY0881548.1"/>
    <property type="molecule type" value="Genomic_DNA"/>
</dbReference>
<evidence type="ECO:0000256" key="2">
    <source>
        <dbReference type="ARBA" id="ARBA00010790"/>
    </source>
</evidence>
<evidence type="ECO:0000256" key="6">
    <source>
        <dbReference type="SAM" id="MobiDB-lite"/>
    </source>
</evidence>
<evidence type="ECO:0000256" key="5">
    <source>
        <dbReference type="RuleBase" id="RU003968"/>
    </source>
</evidence>
<keyword evidence="3 5" id="KW-0285">Flavoprotein</keyword>
<comment type="similarity">
    <text evidence="2 5">Belongs to the GMC oxidoreductase family.</text>
</comment>
<protein>
    <submittedName>
        <fullName evidence="9">Choline dehydrogenase</fullName>
        <ecNumber evidence="9">1.1.99.1</ecNumber>
    </submittedName>
</protein>
<dbReference type="SUPFAM" id="SSF51905">
    <property type="entry name" value="FAD/NAD(P)-binding domain"/>
    <property type="match status" value="1"/>
</dbReference>
<dbReference type="PANTHER" id="PTHR11552:SF147">
    <property type="entry name" value="CHOLINE DEHYDROGENASE, MITOCHONDRIAL"/>
    <property type="match status" value="1"/>
</dbReference>
<accession>A0ABU5E5H2</accession>
<dbReference type="NCBIfam" id="NF002550">
    <property type="entry name" value="PRK02106.1"/>
    <property type="match status" value="1"/>
</dbReference>
<sequence length="560" mass="61259">MSGPGIGKDAKFDYVIVGAGSAGCVLAARLTEDADRRVLLLEAGPADKGWEIHMPSGMGRLLSSTKYNWAYVSDPEPYLDNRRLSHPRGRVLGGSSSINGMMYVRGHARDYDHWAQSGCRGWSYADILPYFRRAESHMKGGDEYHGKDGPLRVSSPDISGSPLANAFIQAGLEAGYPYTPDANGRQQEGFGPMDRTTSNGKRWSTARGYLAQAQTRPNLTIRSGALTLSVLLEGRRAVGVEYAREGKTAKAYAEREVILCGGAINSPQLLHLSGIGPADRLRSAGIQVRHDLPGVGENLNDHPDVVIQHWCKEPITLYSVTRGPRKIMTGLQWFLSQKGAAATNHFEAGAFIRSRAGIEHPDLQLTFMPLAVKPGTVDSVPGHAFQVHLDLMRAHSRGYVRARSANPKEPPAILFNYMKDPRDVADMRQGVRLVREILSQQALTPYRGDEIFPGIDVTSDDAIDGWVKRAVETCYHPVGTCKMGGDTDRSAVVDSELRVHGLQSLRVVDASIMPSIVSGNTNAPTIMIAEKASDMIRKRKPLPPQPSPVWINPAWETAQR</sequence>
<dbReference type="SUPFAM" id="SSF54373">
    <property type="entry name" value="FAD-linked reductases, C-terminal domain"/>
    <property type="match status" value="1"/>
</dbReference>
<evidence type="ECO:0000313" key="10">
    <source>
        <dbReference type="Proteomes" id="UP001279642"/>
    </source>
</evidence>
<evidence type="ECO:0000259" key="8">
    <source>
        <dbReference type="PROSITE" id="PS00624"/>
    </source>
</evidence>
<dbReference type="PROSITE" id="PS00623">
    <property type="entry name" value="GMC_OXRED_1"/>
    <property type="match status" value="1"/>
</dbReference>
<keyword evidence="9" id="KW-0560">Oxidoreductase</keyword>
<evidence type="ECO:0000313" key="9">
    <source>
        <dbReference type="EMBL" id="MDY0881548.1"/>
    </source>
</evidence>
<dbReference type="InterPro" id="IPR000172">
    <property type="entry name" value="GMC_OxRdtase_N"/>
</dbReference>
<keyword evidence="10" id="KW-1185">Reference proteome</keyword>
<dbReference type="RefSeq" id="WP_320506607.1">
    <property type="nucleotide sequence ID" value="NZ_JAXCLW010000001.1"/>
</dbReference>
<proteinExistence type="inferred from homology"/>
<comment type="cofactor">
    <cofactor evidence="1">
        <name>FAD</name>
        <dbReference type="ChEBI" id="CHEBI:57692"/>
    </cofactor>
</comment>
<evidence type="ECO:0000259" key="7">
    <source>
        <dbReference type="PROSITE" id="PS00623"/>
    </source>
</evidence>
<organism evidence="9 10">
    <name type="scientific">Dongia soli</name>
    <dbReference type="NCBI Taxonomy" id="600628"/>
    <lineage>
        <taxon>Bacteria</taxon>
        <taxon>Pseudomonadati</taxon>
        <taxon>Pseudomonadota</taxon>
        <taxon>Alphaproteobacteria</taxon>
        <taxon>Rhodospirillales</taxon>
        <taxon>Dongiaceae</taxon>
        <taxon>Dongia</taxon>
    </lineage>
</organism>
<dbReference type="PANTHER" id="PTHR11552">
    <property type="entry name" value="GLUCOSE-METHANOL-CHOLINE GMC OXIDOREDUCTASE"/>
    <property type="match status" value="1"/>
</dbReference>
<feature type="region of interest" description="Disordered" evidence="6">
    <location>
        <begin position="179"/>
        <end position="202"/>
    </location>
</feature>
<dbReference type="GO" id="GO:0008812">
    <property type="term" value="F:choline dehydrogenase activity"/>
    <property type="evidence" value="ECO:0007669"/>
    <property type="project" value="UniProtKB-EC"/>
</dbReference>
<dbReference type="Pfam" id="PF05199">
    <property type="entry name" value="GMC_oxred_C"/>
    <property type="match status" value="1"/>
</dbReference>
<dbReference type="InterPro" id="IPR012132">
    <property type="entry name" value="GMC_OxRdtase"/>
</dbReference>
<gene>
    <name evidence="9" type="ORF">SMD27_01705</name>
</gene>
<reference evidence="9 10" key="1">
    <citation type="journal article" date="2016" name="Antonie Van Leeuwenhoek">
        <title>Dongia soli sp. nov., isolated from soil from Dokdo, Korea.</title>
        <authorList>
            <person name="Kim D.U."/>
            <person name="Lee H."/>
            <person name="Kim H."/>
            <person name="Kim S.G."/>
            <person name="Ka J.O."/>
        </authorList>
    </citation>
    <scope>NUCLEOTIDE SEQUENCE [LARGE SCALE GENOMIC DNA]</scope>
    <source>
        <strain evidence="9 10">D78</strain>
    </source>
</reference>
<feature type="region of interest" description="Disordered" evidence="6">
    <location>
        <begin position="538"/>
        <end position="560"/>
    </location>
</feature>
<feature type="domain" description="Glucose-methanol-choline oxidoreductase N-terminal" evidence="7">
    <location>
        <begin position="89"/>
        <end position="112"/>
    </location>
</feature>
<name>A0ABU5E5H2_9PROT</name>